<dbReference type="Gene3D" id="3.30.30.80">
    <property type="entry name" value="probable RNA-binding protein from clostridium symbiosum atcc 14940"/>
    <property type="match status" value="1"/>
</dbReference>
<dbReference type="HAMAP" id="MF_00867">
    <property type="entry name" value="KhpB"/>
    <property type="match status" value="1"/>
</dbReference>
<dbReference type="RefSeq" id="WP_072992609.1">
    <property type="nucleotide sequence ID" value="NZ_FQZB01000020.1"/>
</dbReference>
<evidence type="ECO:0000313" key="9">
    <source>
        <dbReference type="Proteomes" id="UP000184310"/>
    </source>
</evidence>
<comment type="subcellular location">
    <subcellularLocation>
        <location evidence="6">Cytoplasm</location>
    </subcellularLocation>
</comment>
<sequence length="207" mass="23625">MKNVVTLGKSVEEALKNALNELNTTEDKVEYEIIEEGSKGLLFGIGSKPAKVSVTLKRDYISEAKKFLTDVLAKMDISAEIDIKETDDVISINLTGSKMGLIIGYRGETLDSLQYLTSLVVNKYHDIPYKRVVLDTENYRNKREETLRRLADKTAYKVKKTGKLFKLEPMNPYERRIIHSALQGDDTINTYSEGEEPYRRIVVDIKR</sequence>
<protein>
    <recommendedName>
        <fullName evidence="6">RNA-binding protein KhpB</fullName>
    </recommendedName>
    <alternativeName>
        <fullName evidence="6">RNA-binding protein EloR</fullName>
    </alternativeName>
</protein>
<proteinExistence type="inferred from homology"/>
<evidence type="ECO:0000259" key="7">
    <source>
        <dbReference type="PROSITE" id="PS51061"/>
    </source>
</evidence>
<dbReference type="GO" id="GO:0008360">
    <property type="term" value="P:regulation of cell shape"/>
    <property type="evidence" value="ECO:0007669"/>
    <property type="project" value="UniProtKB-KW"/>
</dbReference>
<evidence type="ECO:0000313" key="8">
    <source>
        <dbReference type="EMBL" id="SHK57635.1"/>
    </source>
</evidence>
<dbReference type="InterPro" id="IPR001374">
    <property type="entry name" value="R3H_dom"/>
</dbReference>
<dbReference type="Pfam" id="PF01424">
    <property type="entry name" value="R3H"/>
    <property type="match status" value="1"/>
</dbReference>
<name>A0A1M6TKW6_9CLOT</name>
<comment type="domain">
    <text evidence="6">Has an N-terminal Jag-N domain and 2 RNA-binding domains (KH and R3H).</text>
</comment>
<comment type="subunit">
    <text evidence="6">Forms a complex with KhpA.</text>
</comment>
<dbReference type="InterPro" id="IPR038247">
    <property type="entry name" value="Jag_N_dom_sf"/>
</dbReference>
<dbReference type="PANTHER" id="PTHR35800:SF1">
    <property type="entry name" value="RNA-BINDING PROTEIN KHPB"/>
    <property type="match status" value="1"/>
</dbReference>
<dbReference type="EMBL" id="FQZB01000020">
    <property type="protein sequence ID" value="SHK57635.1"/>
    <property type="molecule type" value="Genomic_DNA"/>
</dbReference>
<dbReference type="AlphaFoldDB" id="A0A1M6TKW6"/>
<dbReference type="SMART" id="SM01245">
    <property type="entry name" value="Jag_N"/>
    <property type="match status" value="1"/>
</dbReference>
<keyword evidence="3 6" id="KW-0133">Cell shape</keyword>
<feature type="region of interest" description="Jag_N domain" evidence="6">
    <location>
        <begin position="5"/>
        <end position="55"/>
    </location>
</feature>
<evidence type="ECO:0000256" key="6">
    <source>
        <dbReference type="HAMAP-Rule" id="MF_00867"/>
    </source>
</evidence>
<evidence type="ECO:0000256" key="3">
    <source>
        <dbReference type="ARBA" id="ARBA00022960"/>
    </source>
</evidence>
<dbReference type="InterPro" id="IPR038008">
    <property type="entry name" value="Jag_KH"/>
</dbReference>
<dbReference type="Gene3D" id="3.30.300.20">
    <property type="match status" value="1"/>
</dbReference>
<feature type="domain" description="R3H" evidence="7">
    <location>
        <begin position="141"/>
        <end position="207"/>
    </location>
</feature>
<comment type="similarity">
    <text evidence="6">Belongs to the KhpB RNA-binding protein family.</text>
</comment>
<dbReference type="InterPro" id="IPR034079">
    <property type="entry name" value="R3H_KhpB"/>
</dbReference>
<dbReference type="SMART" id="SM00393">
    <property type="entry name" value="R3H"/>
    <property type="match status" value="1"/>
</dbReference>
<dbReference type="GO" id="GO:0071555">
    <property type="term" value="P:cell wall organization"/>
    <property type="evidence" value="ECO:0007669"/>
    <property type="project" value="UniProtKB-KW"/>
</dbReference>
<dbReference type="GO" id="GO:0009252">
    <property type="term" value="P:peptidoglycan biosynthetic process"/>
    <property type="evidence" value="ECO:0007669"/>
    <property type="project" value="UniProtKB-UniRule"/>
</dbReference>
<accession>A0A1M6TKW6</accession>
<dbReference type="GO" id="GO:0005737">
    <property type="term" value="C:cytoplasm"/>
    <property type="evidence" value="ECO:0007669"/>
    <property type="project" value="UniProtKB-SubCell"/>
</dbReference>
<dbReference type="PANTHER" id="PTHR35800">
    <property type="entry name" value="PROTEIN JAG"/>
    <property type="match status" value="1"/>
</dbReference>
<evidence type="ECO:0000256" key="4">
    <source>
        <dbReference type="ARBA" id="ARBA00023186"/>
    </source>
</evidence>
<dbReference type="InterPro" id="IPR036867">
    <property type="entry name" value="R3H_dom_sf"/>
</dbReference>
<dbReference type="InterPro" id="IPR015946">
    <property type="entry name" value="KH_dom-like_a/b"/>
</dbReference>
<dbReference type="CDD" id="cd02414">
    <property type="entry name" value="KH-II_Jag"/>
    <property type="match status" value="1"/>
</dbReference>
<dbReference type="PROSITE" id="PS51061">
    <property type="entry name" value="R3H"/>
    <property type="match status" value="1"/>
</dbReference>
<dbReference type="Pfam" id="PF14804">
    <property type="entry name" value="Jag_N"/>
    <property type="match status" value="1"/>
</dbReference>
<reference evidence="8 9" key="1">
    <citation type="submission" date="2016-11" db="EMBL/GenBank/DDBJ databases">
        <authorList>
            <person name="Jaros S."/>
            <person name="Januszkiewicz K."/>
            <person name="Wedrychowicz H."/>
        </authorList>
    </citation>
    <scope>NUCLEOTIDE SEQUENCE [LARGE SCALE GENOMIC DNA]</scope>
    <source>
        <strain evidence="8 9">DSM 21758</strain>
    </source>
</reference>
<keyword evidence="1 6" id="KW-0963">Cytoplasm</keyword>
<dbReference type="InterPro" id="IPR032782">
    <property type="entry name" value="KhpB_N"/>
</dbReference>
<keyword evidence="9" id="KW-1185">Reference proteome</keyword>
<dbReference type="STRING" id="1121302.SAMN02745163_04071"/>
<evidence type="ECO:0000256" key="2">
    <source>
        <dbReference type="ARBA" id="ARBA00022884"/>
    </source>
</evidence>
<organism evidence="8 9">
    <name type="scientific">Clostridium cavendishii DSM 21758</name>
    <dbReference type="NCBI Taxonomy" id="1121302"/>
    <lineage>
        <taxon>Bacteria</taxon>
        <taxon>Bacillati</taxon>
        <taxon>Bacillota</taxon>
        <taxon>Clostridia</taxon>
        <taxon>Eubacteriales</taxon>
        <taxon>Clostridiaceae</taxon>
        <taxon>Clostridium</taxon>
    </lineage>
</organism>
<comment type="function">
    <text evidence="6">A probable RNA chaperone. Forms a complex with KhpA which binds to cellular RNA and controls its expression. Plays a role in peptidoglycan (PG) homeostasis and cell length regulation.</text>
</comment>
<keyword evidence="2 6" id="KW-0694">RNA-binding</keyword>
<dbReference type="SUPFAM" id="SSF82708">
    <property type="entry name" value="R3H domain"/>
    <property type="match status" value="1"/>
</dbReference>
<dbReference type="Pfam" id="PF13083">
    <property type="entry name" value="KH_KhpA-B"/>
    <property type="match status" value="1"/>
</dbReference>
<keyword evidence="4 6" id="KW-0143">Chaperone</keyword>
<dbReference type="Gene3D" id="3.30.1370.50">
    <property type="entry name" value="R3H-like domain"/>
    <property type="match status" value="1"/>
</dbReference>
<dbReference type="InterPro" id="IPR039247">
    <property type="entry name" value="KhpB"/>
</dbReference>
<dbReference type="GO" id="GO:0003723">
    <property type="term" value="F:RNA binding"/>
    <property type="evidence" value="ECO:0007669"/>
    <property type="project" value="UniProtKB-UniRule"/>
</dbReference>
<dbReference type="OrthoDB" id="9794483at2"/>
<dbReference type="Proteomes" id="UP000184310">
    <property type="component" value="Unassembled WGS sequence"/>
</dbReference>
<dbReference type="NCBIfam" id="NF041568">
    <property type="entry name" value="Jag_EloR"/>
    <property type="match status" value="1"/>
</dbReference>
<evidence type="ECO:0000256" key="5">
    <source>
        <dbReference type="ARBA" id="ARBA00023316"/>
    </source>
</evidence>
<keyword evidence="5 6" id="KW-0961">Cell wall biogenesis/degradation</keyword>
<dbReference type="CDD" id="cd02644">
    <property type="entry name" value="R3H_jag"/>
    <property type="match status" value="1"/>
</dbReference>
<evidence type="ECO:0000256" key="1">
    <source>
        <dbReference type="ARBA" id="ARBA00022490"/>
    </source>
</evidence>
<gene>
    <name evidence="6" type="primary">khpB</name>
    <name evidence="6" type="synonym">eloR</name>
    <name evidence="8" type="ORF">SAMN02745163_04071</name>
</gene>